<sequence>MELQFQFPDGVPKYIAIYEQLKEKIINKQINPNEKLPSKRKLAEQLNISIQTVQNAYEQLLSEGFLYSVERSGYFVAKYNEEWLRVPATKKPSIKPAEEKTIFNLKNGQVDAEAFPYKIWEKIYKNQLQSHPVHNSAWQGEESLRKEIAQYLHMARGIACEPEQIFLFSGTQQQLQALCIFFGNIPVAVEEPGYFRATSIFQQMHYDIEYVPIDPAGAAVPSKMVKLYYVTPAHQYPLGVVMPIERKARLLQWAKEVDAYLIEDDYDAEFRYKGLPIPPLSNLDQLQRVIYFGTFSKTLIPSIRMSYMALPLPLAGEFQKFYQNQKPTVSRIDQLVVAEFMRSGYFAKHIEKMRTLYRKKRKQLLAALQTNLTDEFKIFGDTAGLHIIIQLPPWLEEGRAVQIASENGIAIDPVSTCYQTKTTNHLVMVGFGAIPIESIFPVVETLAKAWLESRE</sequence>
<dbReference type="PANTHER" id="PTHR46577">
    <property type="entry name" value="HTH-TYPE TRANSCRIPTIONAL REGULATORY PROTEIN GABR"/>
    <property type="match status" value="1"/>
</dbReference>
<dbReference type="Proteomes" id="UP001595978">
    <property type="component" value="Unassembled WGS sequence"/>
</dbReference>
<dbReference type="CDD" id="cd00609">
    <property type="entry name" value="AAT_like"/>
    <property type="match status" value="1"/>
</dbReference>
<evidence type="ECO:0000256" key="1">
    <source>
        <dbReference type="ARBA" id="ARBA00001933"/>
    </source>
</evidence>
<dbReference type="GO" id="GO:0008483">
    <property type="term" value="F:transaminase activity"/>
    <property type="evidence" value="ECO:0007669"/>
    <property type="project" value="UniProtKB-KW"/>
</dbReference>
<evidence type="ECO:0000256" key="5">
    <source>
        <dbReference type="ARBA" id="ARBA00023015"/>
    </source>
</evidence>
<dbReference type="CDD" id="cd07377">
    <property type="entry name" value="WHTH_GntR"/>
    <property type="match status" value="1"/>
</dbReference>
<dbReference type="RefSeq" id="WP_390308995.1">
    <property type="nucleotide sequence ID" value="NZ_JBHSNQ010000048.1"/>
</dbReference>
<dbReference type="InterPro" id="IPR015424">
    <property type="entry name" value="PyrdxlP-dep_Trfase"/>
</dbReference>
<evidence type="ECO:0000256" key="4">
    <source>
        <dbReference type="ARBA" id="ARBA00022898"/>
    </source>
</evidence>
<dbReference type="InterPro" id="IPR015421">
    <property type="entry name" value="PyrdxlP-dep_Trfase_major"/>
</dbReference>
<proteinExistence type="inferred from homology"/>
<evidence type="ECO:0000313" key="10">
    <source>
        <dbReference type="Proteomes" id="UP001595978"/>
    </source>
</evidence>
<evidence type="ECO:0000256" key="6">
    <source>
        <dbReference type="ARBA" id="ARBA00023125"/>
    </source>
</evidence>
<evidence type="ECO:0000256" key="2">
    <source>
        <dbReference type="ARBA" id="ARBA00005384"/>
    </source>
</evidence>
<dbReference type="SUPFAM" id="SSF53383">
    <property type="entry name" value="PLP-dependent transferases"/>
    <property type="match status" value="1"/>
</dbReference>
<keyword evidence="10" id="KW-1185">Reference proteome</keyword>
<comment type="similarity">
    <text evidence="2">In the C-terminal section; belongs to the class-I pyridoxal-phosphate-dependent aminotransferase family.</text>
</comment>
<comment type="caution">
    <text evidence="9">The sequence shown here is derived from an EMBL/GenBank/DDBJ whole genome shotgun (WGS) entry which is preliminary data.</text>
</comment>
<keyword evidence="3 9" id="KW-0808">Transferase</keyword>
<evidence type="ECO:0000313" key="9">
    <source>
        <dbReference type="EMBL" id="MFC5541191.1"/>
    </source>
</evidence>
<dbReference type="Gene3D" id="1.10.10.10">
    <property type="entry name" value="Winged helix-like DNA-binding domain superfamily/Winged helix DNA-binding domain"/>
    <property type="match status" value="1"/>
</dbReference>
<dbReference type="PROSITE" id="PS50949">
    <property type="entry name" value="HTH_GNTR"/>
    <property type="match status" value="1"/>
</dbReference>
<accession>A0ABW0RA66</accession>
<dbReference type="SMART" id="SM00345">
    <property type="entry name" value="HTH_GNTR"/>
    <property type="match status" value="1"/>
</dbReference>
<comment type="cofactor">
    <cofactor evidence="1">
        <name>pyridoxal 5'-phosphate</name>
        <dbReference type="ChEBI" id="CHEBI:597326"/>
    </cofactor>
</comment>
<dbReference type="PANTHER" id="PTHR46577:SF1">
    <property type="entry name" value="HTH-TYPE TRANSCRIPTIONAL REGULATORY PROTEIN GABR"/>
    <property type="match status" value="1"/>
</dbReference>
<organism evidence="9 10">
    <name type="scientific">Ureibacillus suwonensis</name>
    <dbReference type="NCBI Taxonomy" id="313007"/>
    <lineage>
        <taxon>Bacteria</taxon>
        <taxon>Bacillati</taxon>
        <taxon>Bacillota</taxon>
        <taxon>Bacilli</taxon>
        <taxon>Bacillales</taxon>
        <taxon>Caryophanaceae</taxon>
        <taxon>Ureibacillus</taxon>
    </lineage>
</organism>
<dbReference type="InterPro" id="IPR004839">
    <property type="entry name" value="Aminotransferase_I/II_large"/>
</dbReference>
<keyword evidence="6" id="KW-0238">DNA-binding</keyword>
<keyword evidence="4" id="KW-0663">Pyridoxal phosphate</keyword>
<feature type="domain" description="HTH gntR-type" evidence="8">
    <location>
        <begin position="11"/>
        <end position="79"/>
    </location>
</feature>
<dbReference type="Pfam" id="PF00155">
    <property type="entry name" value="Aminotran_1_2"/>
    <property type="match status" value="1"/>
</dbReference>
<evidence type="ECO:0000256" key="3">
    <source>
        <dbReference type="ARBA" id="ARBA00022576"/>
    </source>
</evidence>
<dbReference type="SUPFAM" id="SSF46785">
    <property type="entry name" value="Winged helix' DNA-binding domain"/>
    <property type="match status" value="1"/>
</dbReference>
<dbReference type="InterPro" id="IPR036390">
    <property type="entry name" value="WH_DNA-bd_sf"/>
</dbReference>
<dbReference type="EMBL" id="JBHSNQ010000048">
    <property type="protein sequence ID" value="MFC5541191.1"/>
    <property type="molecule type" value="Genomic_DNA"/>
</dbReference>
<gene>
    <name evidence="9" type="ORF">ACFPOH_05280</name>
</gene>
<dbReference type="InterPro" id="IPR000524">
    <property type="entry name" value="Tscrpt_reg_HTH_GntR"/>
</dbReference>
<reference evidence="10" key="1">
    <citation type="journal article" date="2019" name="Int. J. Syst. Evol. Microbiol.">
        <title>The Global Catalogue of Microorganisms (GCM) 10K type strain sequencing project: providing services to taxonomists for standard genome sequencing and annotation.</title>
        <authorList>
            <consortium name="The Broad Institute Genomics Platform"/>
            <consortium name="The Broad Institute Genome Sequencing Center for Infectious Disease"/>
            <person name="Wu L."/>
            <person name="Ma J."/>
        </authorList>
    </citation>
    <scope>NUCLEOTIDE SEQUENCE [LARGE SCALE GENOMIC DNA]</scope>
    <source>
        <strain evidence="10">CCUG 56331</strain>
    </source>
</reference>
<protein>
    <submittedName>
        <fullName evidence="9">PLP-dependent aminotransferase family protein</fullName>
    </submittedName>
</protein>
<keyword evidence="3 9" id="KW-0032">Aminotransferase</keyword>
<dbReference type="InterPro" id="IPR051446">
    <property type="entry name" value="HTH_trans_reg/aminotransferase"/>
</dbReference>
<keyword evidence="5" id="KW-0805">Transcription regulation</keyword>
<name>A0ABW0RA66_9BACL</name>
<dbReference type="Gene3D" id="3.40.640.10">
    <property type="entry name" value="Type I PLP-dependent aspartate aminotransferase-like (Major domain)"/>
    <property type="match status" value="1"/>
</dbReference>
<evidence type="ECO:0000256" key="7">
    <source>
        <dbReference type="ARBA" id="ARBA00023163"/>
    </source>
</evidence>
<dbReference type="Pfam" id="PF00392">
    <property type="entry name" value="GntR"/>
    <property type="match status" value="1"/>
</dbReference>
<keyword evidence="7" id="KW-0804">Transcription</keyword>
<dbReference type="InterPro" id="IPR036388">
    <property type="entry name" value="WH-like_DNA-bd_sf"/>
</dbReference>
<evidence type="ECO:0000259" key="8">
    <source>
        <dbReference type="PROSITE" id="PS50949"/>
    </source>
</evidence>